<evidence type="ECO:0000256" key="2">
    <source>
        <dbReference type="ARBA" id="ARBA00022475"/>
    </source>
</evidence>
<dbReference type="InterPro" id="IPR050833">
    <property type="entry name" value="Poly_Biosynth_Transport"/>
</dbReference>
<feature type="transmembrane region" description="Helical" evidence="6">
    <location>
        <begin position="186"/>
        <end position="209"/>
    </location>
</feature>
<comment type="caution">
    <text evidence="7">The sequence shown here is derived from an EMBL/GenBank/DDBJ whole genome shotgun (WGS) entry which is preliminary data.</text>
</comment>
<dbReference type="PANTHER" id="PTHR30250">
    <property type="entry name" value="PST FAMILY PREDICTED COLANIC ACID TRANSPORTER"/>
    <property type="match status" value="1"/>
</dbReference>
<keyword evidence="2" id="KW-1003">Cell membrane</keyword>
<dbReference type="AlphaFoldDB" id="A0A419I4W1"/>
<feature type="transmembrane region" description="Helical" evidence="6">
    <location>
        <begin position="91"/>
        <end position="111"/>
    </location>
</feature>
<feature type="transmembrane region" description="Helical" evidence="6">
    <location>
        <begin position="367"/>
        <end position="391"/>
    </location>
</feature>
<feature type="transmembrane region" description="Helical" evidence="6">
    <location>
        <begin position="153"/>
        <end position="174"/>
    </location>
</feature>
<evidence type="ECO:0000256" key="5">
    <source>
        <dbReference type="ARBA" id="ARBA00023136"/>
    </source>
</evidence>
<feature type="transmembrane region" description="Helical" evidence="6">
    <location>
        <begin position="424"/>
        <end position="444"/>
    </location>
</feature>
<feature type="transmembrane region" description="Helical" evidence="6">
    <location>
        <begin position="123"/>
        <end position="141"/>
    </location>
</feature>
<feature type="transmembrane region" description="Helical" evidence="6">
    <location>
        <begin position="336"/>
        <end position="361"/>
    </location>
</feature>
<dbReference type="PANTHER" id="PTHR30250:SF11">
    <property type="entry name" value="O-ANTIGEN TRANSPORTER-RELATED"/>
    <property type="match status" value="1"/>
</dbReference>
<feature type="transmembrane region" description="Helical" evidence="6">
    <location>
        <begin position="277"/>
        <end position="295"/>
    </location>
</feature>
<evidence type="ECO:0000256" key="1">
    <source>
        <dbReference type="ARBA" id="ARBA00004651"/>
    </source>
</evidence>
<name>A0A419I4W1_9PSEU</name>
<protein>
    <submittedName>
        <fullName evidence="7">Uncharacterized protein</fullName>
    </submittedName>
</protein>
<keyword evidence="8" id="KW-1185">Reference proteome</keyword>
<evidence type="ECO:0000256" key="3">
    <source>
        <dbReference type="ARBA" id="ARBA00022692"/>
    </source>
</evidence>
<proteinExistence type="predicted"/>
<keyword evidence="5 6" id="KW-0472">Membrane</keyword>
<evidence type="ECO:0000313" key="8">
    <source>
        <dbReference type="Proteomes" id="UP000285112"/>
    </source>
</evidence>
<evidence type="ECO:0000256" key="6">
    <source>
        <dbReference type="SAM" id="Phobius"/>
    </source>
</evidence>
<feature type="transmembrane region" description="Helical" evidence="6">
    <location>
        <begin position="50"/>
        <end position="71"/>
    </location>
</feature>
<gene>
    <name evidence="7" type="ORF">D5S19_13885</name>
</gene>
<dbReference type="GO" id="GO:0005886">
    <property type="term" value="C:plasma membrane"/>
    <property type="evidence" value="ECO:0007669"/>
    <property type="project" value="UniProtKB-SubCell"/>
</dbReference>
<evidence type="ECO:0000256" key="4">
    <source>
        <dbReference type="ARBA" id="ARBA00022989"/>
    </source>
</evidence>
<sequence>MDRARLRGGARVPSRCRLCGEQANAVVKIKLFPGARRWRDASDPFGRRGAVLNLTAQGIALLIVAVASVLVGRLGGLAVLGEYTLLRVLPWLFGVVFSCGLPVASTFFLAGPHRDDPRLRPTITGLAALGAGAGTLLWLAVTPLLHRELFTAMPSGLVAIMSVTVLTQLITVWGKACCQGAADMRGANLVIVCEELLFLPAYGIAGLVGMRGIDAVVAGMIGGGGAAALTALARLAGTGFFRGWSHPSGSLSRAVLRYGARGQLGNLLMLVNLRLDFVILGVLAGPATVGVYAVASKFAEVMRLPATAVNYVLYPRFAGQDAAAADRDVRRLLPRALAGTIAMTPLLAAASVVVLPLLYGAAFRSAVLPSCILLAGLSVEGAAAVSSAYLCGRGRPGANSVGMGVGALVTIALDIVLIPRAGAVGAAIASSMAYLVTTGLLTTITRGMIRRSVTVAVPQGGEPA</sequence>
<dbReference type="Proteomes" id="UP000285112">
    <property type="component" value="Unassembled WGS sequence"/>
</dbReference>
<feature type="transmembrane region" description="Helical" evidence="6">
    <location>
        <begin position="215"/>
        <end position="233"/>
    </location>
</feature>
<keyword evidence="4 6" id="KW-1133">Transmembrane helix</keyword>
<dbReference type="EMBL" id="QZFV01000078">
    <property type="protein sequence ID" value="RJQ85472.1"/>
    <property type="molecule type" value="Genomic_DNA"/>
</dbReference>
<reference evidence="7 8" key="1">
    <citation type="submission" date="2018-09" db="EMBL/GenBank/DDBJ databases">
        <title>YIM PH 21725 draft genome.</title>
        <authorList>
            <person name="Miao C."/>
        </authorList>
    </citation>
    <scope>NUCLEOTIDE SEQUENCE [LARGE SCALE GENOMIC DNA]</scope>
    <source>
        <strain evidence="8">YIM PH21725</strain>
    </source>
</reference>
<comment type="subcellular location">
    <subcellularLocation>
        <location evidence="1">Cell membrane</location>
        <topology evidence="1">Multi-pass membrane protein</topology>
    </subcellularLocation>
</comment>
<feature type="transmembrane region" description="Helical" evidence="6">
    <location>
        <begin position="398"/>
        <end position="418"/>
    </location>
</feature>
<accession>A0A419I4W1</accession>
<organism evidence="7 8">
    <name type="scientific">Amycolatopsis panacis</name>
    <dbReference type="NCBI Taxonomy" id="2340917"/>
    <lineage>
        <taxon>Bacteria</taxon>
        <taxon>Bacillati</taxon>
        <taxon>Actinomycetota</taxon>
        <taxon>Actinomycetes</taxon>
        <taxon>Pseudonocardiales</taxon>
        <taxon>Pseudonocardiaceae</taxon>
        <taxon>Amycolatopsis</taxon>
    </lineage>
</organism>
<keyword evidence="3 6" id="KW-0812">Transmembrane</keyword>
<dbReference type="Pfam" id="PF13440">
    <property type="entry name" value="Polysacc_synt_3"/>
    <property type="match status" value="1"/>
</dbReference>
<evidence type="ECO:0000313" key="7">
    <source>
        <dbReference type="EMBL" id="RJQ85472.1"/>
    </source>
</evidence>